<organism evidence="9 11">
    <name type="scientific">Pyrodictium delaneyi</name>
    <dbReference type="NCBI Taxonomy" id="1273541"/>
    <lineage>
        <taxon>Archaea</taxon>
        <taxon>Thermoproteota</taxon>
        <taxon>Thermoprotei</taxon>
        <taxon>Desulfurococcales</taxon>
        <taxon>Pyrodictiaceae</taxon>
        <taxon>Pyrodictium</taxon>
    </lineage>
</organism>
<evidence type="ECO:0000256" key="6">
    <source>
        <dbReference type="ARBA" id="ARBA00023209"/>
    </source>
</evidence>
<evidence type="ECO:0000313" key="10">
    <source>
        <dbReference type="EMBL" id="OWJ55305.1"/>
    </source>
</evidence>
<dbReference type="Proteomes" id="UP000196694">
    <property type="component" value="Unassembled WGS sequence"/>
</dbReference>
<keyword evidence="5" id="KW-0443">Lipid metabolism</keyword>
<dbReference type="PATRIC" id="fig|1273541.4.peg.1149"/>
<evidence type="ECO:0000313" key="11">
    <source>
        <dbReference type="Proteomes" id="UP000058613"/>
    </source>
</evidence>
<dbReference type="Gene3D" id="3.50.50.60">
    <property type="entry name" value="FAD/NAD(P)-binding domain"/>
    <property type="match status" value="1"/>
</dbReference>
<dbReference type="InterPro" id="IPR011777">
    <property type="entry name" value="Geranylgeranyl_Rdtase_fam"/>
</dbReference>
<gene>
    <name evidence="10" type="ORF">Pdsh_00300</name>
    <name evidence="9" type="ORF">Pyrde_1069</name>
</gene>
<dbReference type="PANTHER" id="PTHR42685">
    <property type="entry name" value="GERANYLGERANYL DIPHOSPHATE REDUCTASE"/>
    <property type="match status" value="1"/>
</dbReference>
<keyword evidence="7" id="KW-1208">Phospholipid metabolism</keyword>
<sequence>MRDRYDVIIAGLGPAGTVALWHLAKKGFSVAGFDMRKPGDIWGKPCGDALGAHHPREAGLPDPPSHVIKNKVTAIDIYSPGETTRYRVYGEGYIIDRSKFGKWLLDEAISSGAEAYLETRVLAPIIKDGKIVGLKIQANGRVREVHANVVIEATGFSRAIRMKLPREWPVYEDIDPKDMNIAYREIIEYEDYEIEEPNVIRIYLDQEVAPGGYWWYFPESRRGVNVGLGVQGGMGHPNPMTLYREKLLNHPLMKHRYHVVRSAGAPLPTRRPSNTLVGPGLLVIGDAGYTVNPVHGGGMGYAFRAAHYAVLAIEEAHDKNDFSEHGLWSLNIRYMKDIGGKQAALDIFRRFLQRLSNDEIRFGMEKRLIPEQDVYYTSSKGDLNISVVDKAMIVLRGLQRPGLLAKLKLVADYMKSIKQLYEEYPEEPDKLSDWVRRVDALVSEFEKKLEK</sequence>
<keyword evidence="3" id="KW-0274">FAD</keyword>
<keyword evidence="12" id="KW-1185">Reference proteome</keyword>
<dbReference type="AlphaFoldDB" id="A0A0P0N2H4"/>
<dbReference type="InterPro" id="IPR036188">
    <property type="entry name" value="FAD/NAD-bd_sf"/>
</dbReference>
<dbReference type="NCBIfam" id="NF041080">
    <property type="entry name" value="DGGGPL_reductase"/>
    <property type="match status" value="1"/>
</dbReference>
<dbReference type="RefSeq" id="WP_055408871.1">
    <property type="nucleotide sequence ID" value="NZ_CP013011.1"/>
</dbReference>
<accession>A0A0P0N2H4</accession>
<dbReference type="Proteomes" id="UP000058613">
    <property type="component" value="Chromosome"/>
</dbReference>
<evidence type="ECO:0000256" key="2">
    <source>
        <dbReference type="ARBA" id="ARBA00022630"/>
    </source>
</evidence>
<dbReference type="InterPro" id="IPR054906">
    <property type="entry name" value="DGGGPL_red"/>
</dbReference>
<dbReference type="PRINTS" id="PR00420">
    <property type="entry name" value="RNGMNOXGNASE"/>
</dbReference>
<proteinExistence type="predicted"/>
<dbReference type="Pfam" id="PF22578">
    <property type="entry name" value="GGR_cat"/>
    <property type="match status" value="1"/>
</dbReference>
<keyword evidence="4" id="KW-0560">Oxidoreductase</keyword>
<dbReference type="STRING" id="1273541.Pyrde_1069"/>
<evidence type="ECO:0000256" key="4">
    <source>
        <dbReference type="ARBA" id="ARBA00023002"/>
    </source>
</evidence>
<dbReference type="EMBL" id="CP013011">
    <property type="protein sequence ID" value="ALL01117.1"/>
    <property type="molecule type" value="Genomic_DNA"/>
</dbReference>
<keyword evidence="6" id="KW-0594">Phospholipid biosynthesis</keyword>
<keyword evidence="2" id="KW-0285">Flavoprotein</keyword>
<dbReference type="KEGG" id="pdl:Pyrde_1069"/>
<evidence type="ECO:0000259" key="8">
    <source>
        <dbReference type="Pfam" id="PF22578"/>
    </source>
</evidence>
<dbReference type="GeneID" id="26099406"/>
<name>A0A0P0N2H4_9CREN</name>
<evidence type="ECO:0000256" key="7">
    <source>
        <dbReference type="ARBA" id="ARBA00023264"/>
    </source>
</evidence>
<evidence type="ECO:0000256" key="5">
    <source>
        <dbReference type="ARBA" id="ARBA00023098"/>
    </source>
</evidence>
<dbReference type="InterPro" id="IPR054715">
    <property type="entry name" value="GGR_cat"/>
</dbReference>
<reference evidence="10 12" key="2">
    <citation type="submission" date="2017-05" db="EMBL/GenBank/DDBJ databases">
        <title>The draft genome of the hyperthermophilic archaeon 'Pyrodictium delaneyi strain Hulk', an iron and nitrate reducer, reveals the capacity for sulfate reduction.</title>
        <authorList>
            <person name="Demey L.M."/>
            <person name="Miller C."/>
            <person name="Manzella M."/>
            <person name="Reguera G."/>
            <person name="Kashefi K."/>
        </authorList>
    </citation>
    <scope>NUCLEOTIDE SEQUENCE [LARGE SCALE GENOMIC DNA]</scope>
    <source>
        <strain evidence="10 12">Hulk</strain>
    </source>
</reference>
<dbReference type="NCBIfam" id="TIGR02032">
    <property type="entry name" value="GG-red-SF"/>
    <property type="match status" value="1"/>
</dbReference>
<dbReference type="GO" id="GO:0016628">
    <property type="term" value="F:oxidoreductase activity, acting on the CH-CH group of donors, NAD or NADP as acceptor"/>
    <property type="evidence" value="ECO:0007669"/>
    <property type="project" value="InterPro"/>
</dbReference>
<dbReference type="InterPro" id="IPR050407">
    <property type="entry name" value="Geranylgeranyl_reductase"/>
</dbReference>
<reference evidence="9 11" key="1">
    <citation type="submission" date="2015-10" db="EMBL/GenBank/DDBJ databases">
        <title>Complete genome sequence of hyperthermophilic archaeon Pyrodictium delaneyi Su06.</title>
        <authorList>
            <person name="Jung J.-H."/>
            <person name="Lin J."/>
            <person name="Holden J.F."/>
            <person name="Park C.-S."/>
        </authorList>
    </citation>
    <scope>NUCLEOTIDE SEQUENCE [LARGE SCALE GENOMIC DNA]</scope>
    <source>
        <strain evidence="9 11">Su06</strain>
    </source>
</reference>
<feature type="domain" description="Digeranylgeranylglycerophospholipid reductase catalytic" evidence="8">
    <location>
        <begin position="178"/>
        <end position="254"/>
    </location>
</feature>
<evidence type="ECO:0000313" key="9">
    <source>
        <dbReference type="EMBL" id="ALL01117.1"/>
    </source>
</evidence>
<evidence type="ECO:0000313" key="12">
    <source>
        <dbReference type="Proteomes" id="UP000196694"/>
    </source>
</evidence>
<keyword evidence="1" id="KW-0444">Lipid biosynthesis</keyword>
<evidence type="ECO:0000256" key="3">
    <source>
        <dbReference type="ARBA" id="ARBA00022827"/>
    </source>
</evidence>
<dbReference type="GO" id="GO:0008654">
    <property type="term" value="P:phospholipid biosynthetic process"/>
    <property type="evidence" value="ECO:0007669"/>
    <property type="project" value="UniProtKB-KW"/>
</dbReference>
<dbReference type="SUPFAM" id="SSF51905">
    <property type="entry name" value="FAD/NAD(P)-binding domain"/>
    <property type="match status" value="1"/>
</dbReference>
<protein>
    <submittedName>
        <fullName evidence="9 10">Dehydrogenase</fullName>
    </submittedName>
</protein>
<dbReference type="PANTHER" id="PTHR42685:SF18">
    <property type="entry name" value="DIGERANYLGERANYLGLYCEROPHOSPHOLIPID REDUCTASE"/>
    <property type="match status" value="1"/>
</dbReference>
<dbReference type="OrthoDB" id="6062at2157"/>
<evidence type="ECO:0000256" key="1">
    <source>
        <dbReference type="ARBA" id="ARBA00022516"/>
    </source>
</evidence>
<dbReference type="EMBL" id="NCQP01000001">
    <property type="protein sequence ID" value="OWJ55305.1"/>
    <property type="molecule type" value="Genomic_DNA"/>
</dbReference>